<evidence type="ECO:0000313" key="2">
    <source>
        <dbReference type="Proteomes" id="UP000824110"/>
    </source>
</evidence>
<organism evidence="1 2">
    <name type="scientific">Candidatus Coproplasma excrementigallinarum</name>
    <dbReference type="NCBI Taxonomy" id="2840747"/>
    <lineage>
        <taxon>Bacteria</taxon>
        <taxon>Bacillati</taxon>
        <taxon>Bacillota</taxon>
        <taxon>Clostridia</taxon>
        <taxon>Eubacteriales</taxon>
        <taxon>Candidatus Coproplasma</taxon>
    </lineage>
</organism>
<reference evidence="1" key="1">
    <citation type="submission" date="2020-10" db="EMBL/GenBank/DDBJ databases">
        <authorList>
            <person name="Gilroy R."/>
        </authorList>
    </citation>
    <scope>NUCLEOTIDE SEQUENCE</scope>
    <source>
        <strain evidence="1">CHK195-12923</strain>
    </source>
</reference>
<protein>
    <submittedName>
        <fullName evidence="1">Uncharacterized protein</fullName>
    </submittedName>
</protein>
<gene>
    <name evidence="1" type="ORF">IAB69_03365</name>
</gene>
<dbReference type="AlphaFoldDB" id="A0A9D1MKE4"/>
<comment type="caution">
    <text evidence="1">The sequence shown here is derived from an EMBL/GenBank/DDBJ whole genome shotgun (WGS) entry which is preliminary data.</text>
</comment>
<sequence length="139" mass="15448">MRFFKTAALILCAFVCAAAFWIFNSPLAFEEGESYTFFCGNTSANCREVTVHDNAALKKLALKDVNGESTFYSTLDVQKFLEELGAEVIFTEQLEDSLNLYCSADLPYSTELYGHEINLHVCIKDEGVKVGSPIIFGGY</sequence>
<dbReference type="EMBL" id="DVNE01000031">
    <property type="protein sequence ID" value="HIU61668.1"/>
    <property type="molecule type" value="Genomic_DNA"/>
</dbReference>
<proteinExistence type="predicted"/>
<name>A0A9D1MKE4_9FIRM</name>
<dbReference type="Proteomes" id="UP000824110">
    <property type="component" value="Unassembled WGS sequence"/>
</dbReference>
<accession>A0A9D1MKE4</accession>
<evidence type="ECO:0000313" key="1">
    <source>
        <dbReference type="EMBL" id="HIU61668.1"/>
    </source>
</evidence>
<reference evidence="1" key="2">
    <citation type="journal article" date="2021" name="PeerJ">
        <title>Extensive microbial diversity within the chicken gut microbiome revealed by metagenomics and culture.</title>
        <authorList>
            <person name="Gilroy R."/>
            <person name="Ravi A."/>
            <person name="Getino M."/>
            <person name="Pursley I."/>
            <person name="Horton D.L."/>
            <person name="Alikhan N.F."/>
            <person name="Baker D."/>
            <person name="Gharbi K."/>
            <person name="Hall N."/>
            <person name="Watson M."/>
            <person name="Adriaenssens E.M."/>
            <person name="Foster-Nyarko E."/>
            <person name="Jarju S."/>
            <person name="Secka A."/>
            <person name="Antonio M."/>
            <person name="Oren A."/>
            <person name="Chaudhuri R.R."/>
            <person name="La Ragione R."/>
            <person name="Hildebrand F."/>
            <person name="Pallen M.J."/>
        </authorList>
    </citation>
    <scope>NUCLEOTIDE SEQUENCE</scope>
    <source>
        <strain evidence="1">CHK195-12923</strain>
    </source>
</reference>